<feature type="non-terminal residue" evidence="2">
    <location>
        <position position="1"/>
    </location>
</feature>
<dbReference type="VEuPathDB" id="VectorBase:ISCI024921"/>
<dbReference type="AlphaFoldDB" id="B7QLV7"/>
<keyword evidence="4" id="KW-1185">Reference proteome</keyword>
<protein>
    <submittedName>
        <fullName evidence="2 3">Uncharacterized protein</fullName>
    </submittedName>
</protein>
<dbReference type="VEuPathDB" id="VectorBase:ISCW024921"/>
<dbReference type="Proteomes" id="UP000001555">
    <property type="component" value="Unassembled WGS sequence"/>
</dbReference>
<dbReference type="OrthoDB" id="6506286at2759"/>
<dbReference type="EMBL" id="DS968214">
    <property type="protein sequence ID" value="EEC19829.1"/>
    <property type="molecule type" value="Genomic_DNA"/>
</dbReference>
<dbReference type="VEuPathDB" id="VectorBase:ISCP_003894"/>
<reference evidence="3" key="2">
    <citation type="submission" date="2020-05" db="UniProtKB">
        <authorList>
            <consortium name="EnsemblMetazoa"/>
        </authorList>
    </citation>
    <scope>IDENTIFICATION</scope>
    <source>
        <strain evidence="3">wikel</strain>
    </source>
</reference>
<accession>B7QLV7</accession>
<dbReference type="PANTHER" id="PTHR33053">
    <property type="entry name" value="PROTEIN, PUTATIVE-RELATED"/>
    <property type="match status" value="1"/>
</dbReference>
<name>B7QLV7_IXOSC</name>
<evidence type="ECO:0000313" key="4">
    <source>
        <dbReference type="Proteomes" id="UP000001555"/>
    </source>
</evidence>
<gene>
    <name evidence="2" type="ORF">IscW_ISCW024921</name>
</gene>
<evidence type="ECO:0000313" key="2">
    <source>
        <dbReference type="EMBL" id="EEC19829.1"/>
    </source>
</evidence>
<dbReference type="InParanoid" id="B7QLV7"/>
<proteinExistence type="predicted"/>
<evidence type="ECO:0000313" key="3">
    <source>
        <dbReference type="EnsemblMetazoa" id="ISCW024921-PA"/>
    </source>
</evidence>
<dbReference type="EMBL" id="ABJB010027921">
    <property type="status" value="NOT_ANNOTATED_CDS"/>
    <property type="molecule type" value="Genomic_DNA"/>
</dbReference>
<dbReference type="PaxDb" id="6945-B7QLV7"/>
<dbReference type="PANTHER" id="PTHR33053:SF26">
    <property type="entry name" value="TRANSPOSASE DOMAIN-CONTAINING PROTEIN"/>
    <property type="match status" value="1"/>
</dbReference>
<dbReference type="STRING" id="6945.B7QLV7"/>
<dbReference type="HOGENOM" id="CLU_004416_4_1_1"/>
<reference evidence="2 4" key="1">
    <citation type="submission" date="2008-03" db="EMBL/GenBank/DDBJ databases">
        <title>Annotation of Ixodes scapularis.</title>
        <authorList>
            <consortium name="Ixodes scapularis Genome Project Consortium"/>
            <person name="Caler E."/>
            <person name="Hannick L.I."/>
            <person name="Bidwell S."/>
            <person name="Joardar V."/>
            <person name="Thiagarajan M."/>
            <person name="Amedeo P."/>
            <person name="Galinsky K.J."/>
            <person name="Schobel S."/>
            <person name="Inman J."/>
            <person name="Hostetler J."/>
            <person name="Miller J."/>
            <person name="Hammond M."/>
            <person name="Megy K."/>
            <person name="Lawson D."/>
            <person name="Kodira C."/>
            <person name="Sutton G."/>
            <person name="Meyer J."/>
            <person name="Hill C.A."/>
            <person name="Birren B."/>
            <person name="Nene V."/>
            <person name="Collins F."/>
            <person name="Alarcon-Chaidez F."/>
            <person name="Wikel S."/>
            <person name="Strausberg R."/>
        </authorList>
    </citation>
    <scope>NUCLEOTIDE SEQUENCE [LARGE SCALE GENOMIC DNA]</scope>
    <source>
        <strain evidence="4">Wikel</strain>
        <strain evidence="2">Wikel colony</strain>
    </source>
</reference>
<sequence length="640" mass="71166">VAETDFSSQSGNEFSSPALSTPLEDVTPEPPNIAEECGPSIKAPGEDDQVAFLAPELSAWSTHYKIPLDATSALLRTLRKVPSLSGLPKDARTLRSCPRTTPVRIIGGGAYAHYGLREGVSYVLSGNGSTRLPAHLELIFNVDGVALSSSSKSQFWPIMCSMPQITNSAPFIVGCFHGFSKPHSVSEYLSEFVDDISEILKDGIEHGGRRYSFFIKAFVCDAPARAFLLGIKGHSGYSSCGKCRVIGEYMNGRVSLLGSAHQPRTDKDFREKTDRDHNIHDTPLVRLPLNLVTQFPFEYMHLICLGVTKKLMLLWLRGRLGSRITPSTAKHISAVLESYAEYIPCEFARKPRSLDDIDRWKATELRQFLLYTGPIVLFNNLDKKYYSHFLLLNVAIRLLVGVKTCAAREMREYAGALLSHFVKTFGALYGKEHYSYNVHGLLHVAEDVEKFGSLDNVSAFQFENYFHRLKCFLQPGNRPLQQLSRRLHEMKVNRTMGMSSSPDIESGDYILKGEHSEGPILLSSQAQFKKVEFSNFTLSTCKGNNVCMVSDNVVMIQNIIKDSSGKCMIVGKKFATKKSLFATPCLSSKLNVHVVSALSVLAHWPLEKVSCKCVMLPHKNASFVVLPIIHSNEFPTNVNL</sequence>
<feature type="region of interest" description="Disordered" evidence="1">
    <location>
        <begin position="1"/>
        <end position="45"/>
    </location>
</feature>
<feature type="compositionally biased region" description="Polar residues" evidence="1">
    <location>
        <begin position="1"/>
        <end position="19"/>
    </location>
</feature>
<organism>
    <name type="scientific">Ixodes scapularis</name>
    <name type="common">Black-legged tick</name>
    <name type="synonym">Deer tick</name>
    <dbReference type="NCBI Taxonomy" id="6945"/>
    <lineage>
        <taxon>Eukaryota</taxon>
        <taxon>Metazoa</taxon>
        <taxon>Ecdysozoa</taxon>
        <taxon>Arthropoda</taxon>
        <taxon>Chelicerata</taxon>
        <taxon>Arachnida</taxon>
        <taxon>Acari</taxon>
        <taxon>Parasitiformes</taxon>
        <taxon>Ixodida</taxon>
        <taxon>Ixodoidea</taxon>
        <taxon>Ixodidae</taxon>
        <taxon>Ixodinae</taxon>
        <taxon>Ixodes</taxon>
    </lineage>
</organism>
<evidence type="ECO:0000256" key="1">
    <source>
        <dbReference type="SAM" id="MobiDB-lite"/>
    </source>
</evidence>
<dbReference type="EnsemblMetazoa" id="ISCW024921-RA">
    <property type="protein sequence ID" value="ISCW024921-PA"/>
    <property type="gene ID" value="ISCW024921"/>
</dbReference>